<name>A0AA51N7N0_9BACT</name>
<evidence type="ECO:0000256" key="1">
    <source>
        <dbReference type="SAM" id="Phobius"/>
    </source>
</evidence>
<evidence type="ECO:0000313" key="2">
    <source>
        <dbReference type="EMBL" id="WMN07454.1"/>
    </source>
</evidence>
<proteinExistence type="predicted"/>
<feature type="transmembrane region" description="Helical" evidence="1">
    <location>
        <begin position="7"/>
        <end position="28"/>
    </location>
</feature>
<dbReference type="PANTHER" id="PTHR30441:SF8">
    <property type="entry name" value="DUF748 DOMAIN-CONTAINING PROTEIN"/>
    <property type="match status" value="1"/>
</dbReference>
<protein>
    <submittedName>
        <fullName evidence="2">AsmA-like C-terminal region-containing protein</fullName>
    </submittedName>
</protein>
<accession>A0AA51N7N0</accession>
<reference evidence="2" key="1">
    <citation type="submission" date="2023-08" db="EMBL/GenBank/DDBJ databases">
        <title>Comparative genomics and taxonomic characterization of three novel marine species of genus Marivirga.</title>
        <authorList>
            <person name="Muhammad N."/>
            <person name="Kim S.-G."/>
        </authorList>
    </citation>
    <scope>NUCLEOTIDE SEQUENCE [LARGE SCALE GENOMIC DNA]</scope>
    <source>
        <strain evidence="2">ABR2-2</strain>
    </source>
</reference>
<dbReference type="GO" id="GO:0005886">
    <property type="term" value="C:plasma membrane"/>
    <property type="evidence" value="ECO:0007669"/>
    <property type="project" value="TreeGrafter"/>
</dbReference>
<dbReference type="AlphaFoldDB" id="A0AA51N7N0"/>
<organism evidence="2 3">
    <name type="scientific">Marivirga arenosa</name>
    <dbReference type="NCBI Taxonomy" id="3059076"/>
    <lineage>
        <taxon>Bacteria</taxon>
        <taxon>Pseudomonadati</taxon>
        <taxon>Bacteroidota</taxon>
        <taxon>Cytophagia</taxon>
        <taxon>Cytophagales</taxon>
        <taxon>Marivirgaceae</taxon>
        <taxon>Marivirga</taxon>
    </lineage>
</organism>
<dbReference type="EMBL" id="CP129970">
    <property type="protein sequence ID" value="WMN07454.1"/>
    <property type="molecule type" value="Genomic_DNA"/>
</dbReference>
<dbReference type="Proteomes" id="UP001244443">
    <property type="component" value="Chromosome"/>
</dbReference>
<keyword evidence="1" id="KW-0812">Transmembrane</keyword>
<dbReference type="InterPro" id="IPR052894">
    <property type="entry name" value="AsmA-related"/>
</dbReference>
<dbReference type="GO" id="GO:0090313">
    <property type="term" value="P:regulation of protein targeting to membrane"/>
    <property type="evidence" value="ECO:0007669"/>
    <property type="project" value="TreeGrafter"/>
</dbReference>
<dbReference type="PANTHER" id="PTHR30441">
    <property type="entry name" value="DUF748 DOMAIN-CONTAINING PROTEIN"/>
    <property type="match status" value="1"/>
</dbReference>
<keyword evidence="3" id="KW-1185">Reference proteome</keyword>
<gene>
    <name evidence="2" type="ORF">QYS48_28795</name>
</gene>
<keyword evidence="1" id="KW-1133">Transmembrane helix</keyword>
<keyword evidence="1" id="KW-0472">Membrane</keyword>
<dbReference type="RefSeq" id="WP_308357596.1">
    <property type="nucleotide sequence ID" value="NZ_CP129970.2"/>
</dbReference>
<sequence length="830" mass="95253">MKYLRKFILYFTLFFILLFAGGSAYLYYHQDDLIDQILTEINKSVQTPVQVSKIDINWWTDFPNISLRFQDVFIQESLPNSKKALAQLEELALSFNALNFIKEDYSFEKIILKKGKLNIRLTKSGKRNYDILKNDTNSSKNNGVNFNLKNIDIQSVDVVYADDGLDQNYHIYAEALMASLNKVENNFKIKANGKLKTRAIQLGDLRYFENKNLKINADLNYIQGNEIVEIRPSQLFLSNNEFQLAGDYKINTSEMDLLVKGIESDFSTIISLLPEKYRNYISEYESKGNAEFEGSIKGKLTANQSPQVNFNFNVNQASLYHADYDTRFEDLNFHGNFNNGKYHNLRSSQLVLKDISGTLKGKSFTADLGIKDFENYLINLSTEGQISTPDLISFFPNREKYSELEGAIDFNISLAGYLDDFKQASTASRINNSGEIILHNLSGVYQDYPLPIKNVNGRLMFNKNDIAINHLQGDIGESDIELSGFFLNIFPYFLKENQALLIEAETISQNINLNELLSGLSNEENTIEKQEESFKFALSPKLQLDFTSHIEHLEFKRFKARNISGEIELSDQILKASDLELGSCGGEMTLSATVNAKKENEILVNTSADFNGLNVDSIFYTFENFRQDFLTDQHLKGKIDAKVKAFIMLDQKLNFQSDVFKATIDAKIENGELNNFEPMLSLSDYVREDELTNLSFGEMRNTIEIKNEVIYLPEMSIQSNVSNILIQGTHTFDQEINYRLLVPLKNYKRKDKDEAFGAIEEEKDYSSLYLKIEGTTDDFEVSWDKKRSLKSIADRIKEEGKTLKKIIKGEKLPEDENEELELNEDEYFDW</sequence>
<evidence type="ECO:0000313" key="3">
    <source>
        <dbReference type="Proteomes" id="UP001244443"/>
    </source>
</evidence>